<evidence type="ECO:0000256" key="1">
    <source>
        <dbReference type="SAM" id="MobiDB-lite"/>
    </source>
</evidence>
<accession>A0A0F8Z973</accession>
<feature type="region of interest" description="Disordered" evidence="1">
    <location>
        <begin position="1"/>
        <end position="30"/>
    </location>
</feature>
<evidence type="ECO:0000313" key="2">
    <source>
        <dbReference type="EMBL" id="KKK82520.1"/>
    </source>
</evidence>
<sequence>MTVTRRKLKERRPAKARPQAPPAPGGTALATTTDEHEAYLAFDAIDEQLLLQGVTAIAKNTPKPLVYSFPVGGKQTSGLSSIGVDVAVREMAKQGELLRIVDLEEHQGWKETPKSIYATVIATRFSVNLETGEELKLDSRLGVCIQPKFMKLREGGVRFDD</sequence>
<comment type="caution">
    <text evidence="2">The sequence shown here is derived from an EMBL/GenBank/DDBJ whole genome shotgun (WGS) entry which is preliminary data.</text>
</comment>
<organism evidence="2">
    <name type="scientific">marine sediment metagenome</name>
    <dbReference type="NCBI Taxonomy" id="412755"/>
    <lineage>
        <taxon>unclassified sequences</taxon>
        <taxon>metagenomes</taxon>
        <taxon>ecological metagenomes</taxon>
    </lineage>
</organism>
<dbReference type="AlphaFoldDB" id="A0A0F8Z973"/>
<feature type="non-terminal residue" evidence="2">
    <location>
        <position position="161"/>
    </location>
</feature>
<protein>
    <submittedName>
        <fullName evidence="2">Uncharacterized protein</fullName>
    </submittedName>
</protein>
<reference evidence="2" key="1">
    <citation type="journal article" date="2015" name="Nature">
        <title>Complex archaea that bridge the gap between prokaryotes and eukaryotes.</title>
        <authorList>
            <person name="Spang A."/>
            <person name="Saw J.H."/>
            <person name="Jorgensen S.L."/>
            <person name="Zaremba-Niedzwiedzka K."/>
            <person name="Martijn J."/>
            <person name="Lind A.E."/>
            <person name="van Eijk R."/>
            <person name="Schleper C."/>
            <person name="Guy L."/>
            <person name="Ettema T.J."/>
        </authorList>
    </citation>
    <scope>NUCLEOTIDE SEQUENCE</scope>
</reference>
<proteinExistence type="predicted"/>
<name>A0A0F8Z973_9ZZZZ</name>
<feature type="compositionally biased region" description="Basic residues" evidence="1">
    <location>
        <begin position="1"/>
        <end position="15"/>
    </location>
</feature>
<gene>
    <name evidence="2" type="ORF">LCGC14_2802590</name>
</gene>
<dbReference type="EMBL" id="LAZR01052635">
    <property type="protein sequence ID" value="KKK82520.1"/>
    <property type="molecule type" value="Genomic_DNA"/>
</dbReference>